<dbReference type="InterPro" id="IPR051396">
    <property type="entry name" value="Bact_Antivir_Def_Nuclease"/>
</dbReference>
<dbReference type="CDD" id="cd00267">
    <property type="entry name" value="ABC_ATPase"/>
    <property type="match status" value="1"/>
</dbReference>
<dbReference type="EMBL" id="BNBA01000012">
    <property type="protein sequence ID" value="GHH53158.1"/>
    <property type="molecule type" value="Genomic_DNA"/>
</dbReference>
<proteinExistence type="predicted"/>
<comment type="caution">
    <text evidence="2">The sequence shown here is derived from an EMBL/GenBank/DDBJ whole genome shotgun (WGS) entry which is preliminary data.</text>
</comment>
<dbReference type="RefSeq" id="WP_434029177.1">
    <property type="nucleotide sequence ID" value="NZ_BNBA01000012.1"/>
</dbReference>
<evidence type="ECO:0000313" key="2">
    <source>
        <dbReference type="EMBL" id="GHH53158.1"/>
    </source>
</evidence>
<dbReference type="PANTHER" id="PTHR43581:SF4">
    <property type="entry name" value="ATP_GTP PHOSPHATASE"/>
    <property type="match status" value="1"/>
</dbReference>
<dbReference type="GO" id="GO:0005524">
    <property type="term" value="F:ATP binding"/>
    <property type="evidence" value="ECO:0007669"/>
    <property type="project" value="InterPro"/>
</dbReference>
<dbReference type="PANTHER" id="PTHR43581">
    <property type="entry name" value="ATP/GTP PHOSPHATASE"/>
    <property type="match status" value="1"/>
</dbReference>
<evidence type="ECO:0000313" key="3">
    <source>
        <dbReference type="Proteomes" id="UP000623958"/>
    </source>
</evidence>
<dbReference type="Pfam" id="PF13304">
    <property type="entry name" value="AAA_21"/>
    <property type="match status" value="1"/>
</dbReference>
<feature type="domain" description="ATPase AAA-type core" evidence="1">
    <location>
        <begin position="23"/>
        <end position="337"/>
    </location>
</feature>
<dbReference type="SUPFAM" id="SSF52540">
    <property type="entry name" value="P-loop containing nucleoside triphosphate hydrolases"/>
    <property type="match status" value="1"/>
</dbReference>
<evidence type="ECO:0000259" key="1">
    <source>
        <dbReference type="Pfam" id="PF13304"/>
    </source>
</evidence>
<dbReference type="GO" id="GO:0016887">
    <property type="term" value="F:ATP hydrolysis activity"/>
    <property type="evidence" value="ECO:0007669"/>
    <property type="project" value="InterPro"/>
</dbReference>
<reference evidence="2" key="1">
    <citation type="journal article" date="2014" name="Int. J. Syst. Evol. Microbiol.">
        <title>Complete genome sequence of Corynebacterium casei LMG S-19264T (=DSM 44701T), isolated from a smear-ripened cheese.</title>
        <authorList>
            <consortium name="US DOE Joint Genome Institute (JGI-PGF)"/>
            <person name="Walter F."/>
            <person name="Albersmeier A."/>
            <person name="Kalinowski J."/>
            <person name="Ruckert C."/>
        </authorList>
    </citation>
    <scope>NUCLEOTIDE SEQUENCE</scope>
    <source>
        <strain evidence="2">JCM 13306</strain>
    </source>
</reference>
<sequence>MTTKLVVKDFSCIKSADIDLASLTVLIGPSASGKSVLSKLAFFFNDLFSEQWQLVEEGKGFDAFKEHVKEKFKEWFPVEAWGGGKFVLEFSAGAFQVRISRIEYRKKLGDNTRIWFSQFFESQYVAALDFYRSFLKKSADEIIGHRAINASYEFREKLRQVNRKELGEDYHEIQTFIPAGRSFFTSVGKSIVAFEHGRVLDPLILRFGRLYAGLRESRFYSGVGKLPNDFVQKLDSLMSGSLVSERSREYLKTDDGRKVPISALSSGQQELMPLALALKSRAHVGQEYRQLIFIEEPEAHLFPAAQSALVEVFVRFLSLARGRASMFVTTHSPYVLAKINNLIKAKEVAGARRGKRHSAVASIVPEEYWLDGQRVRAYAIRDGIVERIQDSADGLIEADYLDEISGAIASEFMRLLGMEHSA</sequence>
<dbReference type="AlphaFoldDB" id="A0A919F7Q3"/>
<keyword evidence="3" id="KW-1185">Reference proteome</keyword>
<organism evidence="2 3">
    <name type="scientific">Xanthomonas boreopolis</name>
    <dbReference type="NCBI Taxonomy" id="86183"/>
    <lineage>
        <taxon>Bacteria</taxon>
        <taxon>Pseudomonadati</taxon>
        <taxon>Pseudomonadota</taxon>
        <taxon>Gammaproteobacteria</taxon>
        <taxon>Lysobacterales</taxon>
        <taxon>Lysobacteraceae</taxon>
        <taxon>Xanthomonas</taxon>
    </lineage>
</organism>
<accession>A0A919F7Q3</accession>
<reference evidence="2" key="2">
    <citation type="submission" date="2020-09" db="EMBL/GenBank/DDBJ databases">
        <authorList>
            <person name="Sun Q."/>
            <person name="Ohkuma M."/>
        </authorList>
    </citation>
    <scope>NUCLEOTIDE SEQUENCE</scope>
    <source>
        <strain evidence="2">JCM 13306</strain>
    </source>
</reference>
<dbReference type="InterPro" id="IPR003959">
    <property type="entry name" value="ATPase_AAA_core"/>
</dbReference>
<dbReference type="Gene3D" id="3.40.50.300">
    <property type="entry name" value="P-loop containing nucleotide triphosphate hydrolases"/>
    <property type="match status" value="1"/>
</dbReference>
<dbReference type="Proteomes" id="UP000623958">
    <property type="component" value="Unassembled WGS sequence"/>
</dbReference>
<name>A0A919F7Q3_9XANT</name>
<protein>
    <recommendedName>
        <fullName evidence="1">ATPase AAA-type core domain-containing protein</fullName>
    </recommendedName>
</protein>
<dbReference type="InterPro" id="IPR027417">
    <property type="entry name" value="P-loop_NTPase"/>
</dbReference>
<gene>
    <name evidence="2" type="ORF">GCM10009090_18020</name>
</gene>